<feature type="region of interest" description="Disordered" evidence="2">
    <location>
        <begin position="182"/>
        <end position="233"/>
    </location>
</feature>
<evidence type="ECO:0000313" key="5">
    <source>
        <dbReference type="EMBL" id="CDZ96958.1"/>
    </source>
</evidence>
<evidence type="ECO:0000256" key="1">
    <source>
        <dbReference type="SAM" id="Coils"/>
    </source>
</evidence>
<dbReference type="GO" id="GO:0005524">
    <property type="term" value="F:ATP binding"/>
    <property type="evidence" value="ECO:0007669"/>
    <property type="project" value="InterPro"/>
</dbReference>
<dbReference type="InterPro" id="IPR045759">
    <property type="entry name" value="Ap4A_phos1/2_N"/>
</dbReference>
<dbReference type="Pfam" id="PF09830">
    <property type="entry name" value="ATP_transf"/>
    <property type="match status" value="1"/>
</dbReference>
<proteinExistence type="predicted"/>
<reference evidence="5" key="1">
    <citation type="submission" date="2014-08" db="EMBL/GenBank/DDBJ databases">
        <authorList>
            <person name="Sharma Rahul"/>
            <person name="Thines Marco"/>
        </authorList>
    </citation>
    <scope>NUCLEOTIDE SEQUENCE</scope>
</reference>
<sequence length="370" mass="41472">MDRKEDSLHDLMGVLHKVYDHGIKVEKINIYDTEKVVEVPTCDVTYRIHVIPSLSEKPPPSDELPDLRSKPDEDPFAEPFAPAEFLTDLDEGYHSLLNKFCFLPEQFVLVSHRWAVQADPLEVEDLWAAWRVLKAMEKAGRRGFVFVNVGKLSGASQPHRHIQPPAQPHVLPLPYVHFFTPLPGTSKHHQPAPSTSTATSSSTPSLSSSTSSSSSSSPSSLSTPSDPTTTPSQEITPATLQEIYETHLGQFESHGAQPESEGVRSHNVLLTLRGLHTIPRKSRDVEVPVPAHLKNLLIKKAEEEKEKKQKEEGKDDDEDDEEIEIEDKLKFSINGLGFVGYFFMKPGCDRLLKEFGLDNVLKRVGYERKE</sequence>
<feature type="compositionally biased region" description="Low complexity" evidence="2">
    <location>
        <begin position="191"/>
        <end position="232"/>
    </location>
</feature>
<evidence type="ECO:0000256" key="2">
    <source>
        <dbReference type="SAM" id="MobiDB-lite"/>
    </source>
</evidence>
<dbReference type="PANTHER" id="PTHR38420">
    <property type="entry name" value="AP-4-A PHOSPHORYLASE II"/>
    <property type="match status" value="1"/>
</dbReference>
<dbReference type="PANTHER" id="PTHR38420:SF1">
    <property type="entry name" value="PUTATIVE (AFU_ORTHOLOGUE AFUA_5G14690)-RELATED"/>
    <property type="match status" value="1"/>
</dbReference>
<dbReference type="EMBL" id="LN483167">
    <property type="protein sequence ID" value="CDZ96958.1"/>
    <property type="molecule type" value="Genomic_DNA"/>
</dbReference>
<protein>
    <submittedName>
        <fullName evidence="5">HIT-like domain</fullName>
    </submittedName>
</protein>
<accession>A0A0F7SGT9</accession>
<keyword evidence="1" id="KW-0175">Coiled coil</keyword>
<evidence type="ECO:0000259" key="4">
    <source>
        <dbReference type="Pfam" id="PF19327"/>
    </source>
</evidence>
<name>A0A0F7SGT9_PHARH</name>
<organism evidence="5">
    <name type="scientific">Phaffia rhodozyma</name>
    <name type="common">Yeast</name>
    <name type="synonym">Xanthophyllomyces dendrorhous</name>
    <dbReference type="NCBI Taxonomy" id="264483"/>
    <lineage>
        <taxon>Eukaryota</taxon>
        <taxon>Fungi</taxon>
        <taxon>Dikarya</taxon>
        <taxon>Basidiomycota</taxon>
        <taxon>Agaricomycotina</taxon>
        <taxon>Tremellomycetes</taxon>
        <taxon>Cystofilobasidiales</taxon>
        <taxon>Mrakiaceae</taxon>
        <taxon>Phaffia</taxon>
    </lineage>
</organism>
<dbReference type="InterPro" id="IPR009163">
    <property type="entry name" value="Ap4A_phos1/2"/>
</dbReference>
<feature type="region of interest" description="Disordered" evidence="2">
    <location>
        <begin position="53"/>
        <end position="73"/>
    </location>
</feature>
<dbReference type="SUPFAM" id="SSF54197">
    <property type="entry name" value="HIT-like"/>
    <property type="match status" value="1"/>
</dbReference>
<dbReference type="InterPro" id="IPR019200">
    <property type="entry name" value="ATP_adenylylTrfase_C"/>
</dbReference>
<dbReference type="Pfam" id="PF19327">
    <property type="entry name" value="Ap4A_phos_N"/>
    <property type="match status" value="1"/>
</dbReference>
<dbReference type="AlphaFoldDB" id="A0A0F7SGT9"/>
<dbReference type="Gene3D" id="3.30.428.70">
    <property type="match status" value="1"/>
</dbReference>
<dbReference type="InterPro" id="IPR036265">
    <property type="entry name" value="HIT-like_sf"/>
</dbReference>
<dbReference type="GO" id="GO:0009117">
    <property type="term" value="P:nucleotide metabolic process"/>
    <property type="evidence" value="ECO:0007669"/>
    <property type="project" value="InterPro"/>
</dbReference>
<feature type="domain" description="Ap4A phosphorylase 1/2 N-terminal" evidence="4">
    <location>
        <begin position="14"/>
        <end position="163"/>
    </location>
</feature>
<dbReference type="GO" id="GO:0003877">
    <property type="term" value="F:ATP:ADP adenylyltransferase activity"/>
    <property type="evidence" value="ECO:0007669"/>
    <property type="project" value="InterPro"/>
</dbReference>
<dbReference type="InterPro" id="IPR043171">
    <property type="entry name" value="Ap4A_phos1/2-like"/>
</dbReference>
<evidence type="ECO:0000259" key="3">
    <source>
        <dbReference type="Pfam" id="PF09830"/>
    </source>
</evidence>
<feature type="coiled-coil region" evidence="1">
    <location>
        <begin position="291"/>
        <end position="320"/>
    </location>
</feature>
<feature type="domain" description="ATP adenylyltransferase C-terminal" evidence="3">
    <location>
        <begin position="232"/>
        <end position="366"/>
    </location>
</feature>